<reference evidence="11 12" key="1">
    <citation type="submission" date="2019-12" db="EMBL/GenBank/DDBJ databases">
        <title>A genome sequence resource for the geographically widespread anthracnose pathogen Colletotrichum asianum.</title>
        <authorList>
            <person name="Meng Y."/>
        </authorList>
    </citation>
    <scope>NUCLEOTIDE SEQUENCE [LARGE SCALE GENOMIC DNA]</scope>
    <source>
        <strain evidence="11 12">ICMP 18580</strain>
    </source>
</reference>
<comment type="subcellular location">
    <subcellularLocation>
        <location evidence="1">Secreted</location>
    </subcellularLocation>
</comment>
<keyword evidence="12" id="KW-1185">Reference proteome</keyword>
<protein>
    <recommendedName>
        <fullName evidence="2">feruloyl esterase</fullName>
        <ecNumber evidence="2">3.1.1.73</ecNumber>
    </recommendedName>
</protein>
<feature type="chain" id="PRO_5034244221" description="feruloyl esterase" evidence="10">
    <location>
        <begin position="19"/>
        <end position="325"/>
    </location>
</feature>
<dbReference type="Gene3D" id="3.40.50.1820">
    <property type="entry name" value="alpha/beta hydrolase"/>
    <property type="match status" value="1"/>
</dbReference>
<name>A0A8H3WIA5_9PEZI</name>
<evidence type="ECO:0000256" key="4">
    <source>
        <dbReference type="ARBA" id="ARBA00022651"/>
    </source>
</evidence>
<dbReference type="SUPFAM" id="SSF53474">
    <property type="entry name" value="alpha/beta-Hydrolases"/>
    <property type="match status" value="1"/>
</dbReference>
<dbReference type="OrthoDB" id="424610at2759"/>
<evidence type="ECO:0000256" key="1">
    <source>
        <dbReference type="ARBA" id="ARBA00004613"/>
    </source>
</evidence>
<dbReference type="GO" id="GO:0030600">
    <property type="term" value="F:feruloyl esterase activity"/>
    <property type="evidence" value="ECO:0007669"/>
    <property type="project" value="UniProtKB-EC"/>
</dbReference>
<keyword evidence="5 10" id="KW-0732">Signal</keyword>
<keyword evidence="6" id="KW-0378">Hydrolase</keyword>
<sequence>MVNFNFVTLLAGLCASAAIQDAVKREVSSDGCKKELPSNRSAGHEYLIPYKDDQGHDRDYLLFIPPKYSKTSPNPIIFSYHGGTKSPEEQRDLDLLETPYFNKDHIVVYLRGYEGRWEGVPNITPRNDVLYTNTVLDDLESAYCIDKSRVFMTGKSNGGGFTNFAACNKQLSTRFAAFAPVSGSYYIENVTDCDPKTVKIPCDAGRTNIPMIEFHGGIDGTIPYNGSDSRRGACLPDVFHWVTEWAVRDGLEKKPTECNITSRAQRYQWGSGDKKGLVTHVFEEDVDHSWPYTGANDDNKAHGDGPASYNASSYIVDFFSKHPLN</sequence>
<keyword evidence="3" id="KW-0964">Secreted</keyword>
<dbReference type="AlphaFoldDB" id="A0A8H3WIA5"/>
<evidence type="ECO:0000256" key="7">
    <source>
        <dbReference type="ARBA" id="ARBA00023277"/>
    </source>
</evidence>
<evidence type="ECO:0000256" key="10">
    <source>
        <dbReference type="SAM" id="SignalP"/>
    </source>
</evidence>
<dbReference type="GO" id="GO:0005576">
    <property type="term" value="C:extracellular region"/>
    <property type="evidence" value="ECO:0007669"/>
    <property type="project" value="UniProtKB-SubCell"/>
</dbReference>
<evidence type="ECO:0000256" key="2">
    <source>
        <dbReference type="ARBA" id="ARBA00013091"/>
    </source>
</evidence>
<keyword evidence="4" id="KW-0858">Xylan degradation</keyword>
<evidence type="ECO:0000313" key="11">
    <source>
        <dbReference type="EMBL" id="KAF0325082.1"/>
    </source>
</evidence>
<dbReference type="EC" id="3.1.1.73" evidence="2"/>
<dbReference type="EMBL" id="WOWK01000039">
    <property type="protein sequence ID" value="KAF0325082.1"/>
    <property type="molecule type" value="Genomic_DNA"/>
</dbReference>
<dbReference type="InterPro" id="IPR029058">
    <property type="entry name" value="AB_hydrolase_fold"/>
</dbReference>
<organism evidence="11 12">
    <name type="scientific">Colletotrichum asianum</name>
    <dbReference type="NCBI Taxonomy" id="702518"/>
    <lineage>
        <taxon>Eukaryota</taxon>
        <taxon>Fungi</taxon>
        <taxon>Dikarya</taxon>
        <taxon>Ascomycota</taxon>
        <taxon>Pezizomycotina</taxon>
        <taxon>Sordariomycetes</taxon>
        <taxon>Hypocreomycetidae</taxon>
        <taxon>Glomerellales</taxon>
        <taxon>Glomerellaceae</taxon>
        <taxon>Colletotrichum</taxon>
        <taxon>Colletotrichum gloeosporioides species complex</taxon>
    </lineage>
</organism>
<dbReference type="PANTHER" id="PTHR38050">
    <property type="match status" value="1"/>
</dbReference>
<dbReference type="InterPro" id="IPR043595">
    <property type="entry name" value="FaeB/C/D"/>
</dbReference>
<evidence type="ECO:0000313" key="12">
    <source>
        <dbReference type="Proteomes" id="UP000434172"/>
    </source>
</evidence>
<comment type="catalytic activity">
    <reaction evidence="9">
        <text>feruloyl-polysaccharide + H2O = ferulate + polysaccharide.</text>
        <dbReference type="EC" id="3.1.1.73"/>
    </reaction>
</comment>
<proteinExistence type="predicted"/>
<keyword evidence="7" id="KW-0119">Carbohydrate metabolism</keyword>
<dbReference type="GO" id="GO:0045493">
    <property type="term" value="P:xylan catabolic process"/>
    <property type="evidence" value="ECO:0007669"/>
    <property type="project" value="UniProtKB-KW"/>
</dbReference>
<gene>
    <name evidence="11" type="ORF">GQ607_007703</name>
</gene>
<evidence type="ECO:0000256" key="5">
    <source>
        <dbReference type="ARBA" id="ARBA00022729"/>
    </source>
</evidence>
<comment type="caution">
    <text evidence="11">The sequence shown here is derived from an EMBL/GenBank/DDBJ whole genome shotgun (WGS) entry which is preliminary data.</text>
</comment>
<evidence type="ECO:0000256" key="3">
    <source>
        <dbReference type="ARBA" id="ARBA00022525"/>
    </source>
</evidence>
<keyword evidence="8" id="KW-0624">Polysaccharide degradation</keyword>
<evidence type="ECO:0000256" key="6">
    <source>
        <dbReference type="ARBA" id="ARBA00022801"/>
    </source>
</evidence>
<dbReference type="PANTHER" id="PTHR38050:SF2">
    <property type="entry name" value="FERULOYL ESTERASE C-RELATED"/>
    <property type="match status" value="1"/>
</dbReference>
<evidence type="ECO:0000256" key="9">
    <source>
        <dbReference type="ARBA" id="ARBA00034075"/>
    </source>
</evidence>
<feature type="signal peptide" evidence="10">
    <location>
        <begin position="1"/>
        <end position="18"/>
    </location>
</feature>
<accession>A0A8H3WIA5</accession>
<evidence type="ECO:0000256" key="8">
    <source>
        <dbReference type="ARBA" id="ARBA00023326"/>
    </source>
</evidence>
<dbReference type="Proteomes" id="UP000434172">
    <property type="component" value="Unassembled WGS sequence"/>
</dbReference>